<dbReference type="Proteomes" id="UP000827872">
    <property type="component" value="Linkage Group LG01"/>
</dbReference>
<protein>
    <submittedName>
        <fullName evidence="1">Uncharacterized protein</fullName>
    </submittedName>
</protein>
<evidence type="ECO:0000313" key="2">
    <source>
        <dbReference type="Proteomes" id="UP000827872"/>
    </source>
</evidence>
<comment type="caution">
    <text evidence="1">The sequence shown here is derived from an EMBL/GenBank/DDBJ whole genome shotgun (WGS) entry which is preliminary data.</text>
</comment>
<evidence type="ECO:0000313" key="1">
    <source>
        <dbReference type="EMBL" id="KAH8018184.1"/>
    </source>
</evidence>
<gene>
    <name evidence="1" type="ORF">K3G42_033767</name>
</gene>
<reference evidence="1" key="1">
    <citation type="submission" date="2021-08" db="EMBL/GenBank/DDBJ databases">
        <title>The first chromosome-level gecko genome reveals the dynamic sex chromosomes of Neotropical dwarf geckos (Sphaerodactylidae: Sphaerodactylus).</title>
        <authorList>
            <person name="Pinto B.J."/>
            <person name="Keating S.E."/>
            <person name="Gamble T."/>
        </authorList>
    </citation>
    <scope>NUCLEOTIDE SEQUENCE</scope>
    <source>
        <strain evidence="1">TG3544</strain>
    </source>
</reference>
<name>A0ACB8GES6_9SAUR</name>
<accession>A0ACB8GES6</accession>
<proteinExistence type="predicted"/>
<dbReference type="EMBL" id="CM037614">
    <property type="protein sequence ID" value="KAH8018184.1"/>
    <property type="molecule type" value="Genomic_DNA"/>
</dbReference>
<keyword evidence="2" id="KW-1185">Reference proteome</keyword>
<sequence length="74" mass="8353">MSFLWGKGHHTSACKIQVIDAEEGFVSWSNLGSTAKEAEEEVKAYHTFPFDAKHQCCLSTDPHDEVGLPNRNRY</sequence>
<organism evidence="1 2">
    <name type="scientific">Sphaerodactylus townsendi</name>
    <dbReference type="NCBI Taxonomy" id="933632"/>
    <lineage>
        <taxon>Eukaryota</taxon>
        <taxon>Metazoa</taxon>
        <taxon>Chordata</taxon>
        <taxon>Craniata</taxon>
        <taxon>Vertebrata</taxon>
        <taxon>Euteleostomi</taxon>
        <taxon>Lepidosauria</taxon>
        <taxon>Squamata</taxon>
        <taxon>Bifurcata</taxon>
        <taxon>Gekkota</taxon>
        <taxon>Sphaerodactylidae</taxon>
        <taxon>Sphaerodactylus</taxon>
    </lineage>
</organism>